<dbReference type="GO" id="GO:0030151">
    <property type="term" value="F:molybdenum ion binding"/>
    <property type="evidence" value="ECO:0007669"/>
    <property type="project" value="InterPro"/>
</dbReference>
<dbReference type="Gene3D" id="2.40.33.20">
    <property type="entry name" value="PK beta-barrel domain-like"/>
    <property type="match status" value="1"/>
</dbReference>
<dbReference type="InterPro" id="IPR052353">
    <property type="entry name" value="Benzoxazolinone_Detox_Enz"/>
</dbReference>
<evidence type="ECO:0000313" key="2">
    <source>
        <dbReference type="EMBL" id="KAB0574648.1"/>
    </source>
</evidence>
<dbReference type="EMBL" id="VZPB01000072">
    <property type="protein sequence ID" value="KAB0574648.1"/>
    <property type="molecule type" value="Genomic_DNA"/>
</dbReference>
<dbReference type="GO" id="GO:0030170">
    <property type="term" value="F:pyridoxal phosphate binding"/>
    <property type="evidence" value="ECO:0007669"/>
    <property type="project" value="InterPro"/>
</dbReference>
<dbReference type="PROSITE" id="PS51340">
    <property type="entry name" value="MOSC"/>
    <property type="match status" value="1"/>
</dbReference>
<keyword evidence="3" id="KW-1185">Reference proteome</keyword>
<dbReference type="GO" id="GO:0003824">
    <property type="term" value="F:catalytic activity"/>
    <property type="evidence" value="ECO:0007669"/>
    <property type="project" value="InterPro"/>
</dbReference>
<dbReference type="InterPro" id="IPR011037">
    <property type="entry name" value="Pyrv_Knase-like_insert_dom_sf"/>
</dbReference>
<name>A0A643F9G3_IDEDE</name>
<evidence type="ECO:0000259" key="1">
    <source>
        <dbReference type="PROSITE" id="PS51340"/>
    </source>
</evidence>
<dbReference type="AlphaFoldDB" id="A0A643F9G3"/>
<sequence length="197" mass="21252">MRVLSVNVGTARPVQIGGRTVMTAIAKQPQSGPVAIGPMGLAGDEQADPTVHGGLSKAVYAYPSEHLAFWRTVRAQARVAGWDAEVPPGLVGENLTLQGLTERQLWIGDRLHLPERDGQRAVLVVSEPRQPCFKFNAAMGFAQAAKMMAQSGFCGSYLAVLQPGWVQAGDAIELEPGPRELALTELFRAKMHRNKVD</sequence>
<accession>A0A643F9G3</accession>
<evidence type="ECO:0000313" key="3">
    <source>
        <dbReference type="Proteomes" id="UP000430120"/>
    </source>
</evidence>
<organism evidence="2 3">
    <name type="scientific">Ideonella dechloratans</name>
    <dbReference type="NCBI Taxonomy" id="36863"/>
    <lineage>
        <taxon>Bacteria</taxon>
        <taxon>Pseudomonadati</taxon>
        <taxon>Pseudomonadota</taxon>
        <taxon>Betaproteobacteria</taxon>
        <taxon>Burkholderiales</taxon>
        <taxon>Sphaerotilaceae</taxon>
        <taxon>Ideonella</taxon>
    </lineage>
</organism>
<reference evidence="2 3" key="1">
    <citation type="submission" date="2019-09" db="EMBL/GenBank/DDBJ databases">
        <title>Draft genome sequences of 48 bacterial type strains from the CCUG.</title>
        <authorList>
            <person name="Tunovic T."/>
            <person name="Pineiro-Iglesias B."/>
            <person name="Unosson C."/>
            <person name="Inganas E."/>
            <person name="Ohlen M."/>
            <person name="Cardew S."/>
            <person name="Jensie-Markopoulos S."/>
            <person name="Salva-Serra F."/>
            <person name="Jaen-Luchoro D."/>
            <person name="Karlsson R."/>
            <person name="Svensson-Stadler L."/>
            <person name="Chun J."/>
            <person name="Moore E."/>
        </authorList>
    </citation>
    <scope>NUCLEOTIDE SEQUENCE [LARGE SCALE GENOMIC DNA]</scope>
    <source>
        <strain evidence="2 3">CCUG 30977</strain>
    </source>
</reference>
<dbReference type="InterPro" id="IPR005302">
    <property type="entry name" value="MoCF_Sase_C"/>
</dbReference>
<dbReference type="Proteomes" id="UP000430120">
    <property type="component" value="Unassembled WGS sequence"/>
</dbReference>
<comment type="caution">
    <text evidence="2">The sequence shown here is derived from an EMBL/GenBank/DDBJ whole genome shotgun (WGS) entry which is preliminary data.</text>
</comment>
<gene>
    <name evidence="2" type="ORF">F7Q92_19400</name>
</gene>
<protein>
    <submittedName>
        <fullName evidence="2">MOSC domain-containing protein</fullName>
    </submittedName>
</protein>
<dbReference type="SUPFAM" id="SSF50800">
    <property type="entry name" value="PK beta-barrel domain-like"/>
    <property type="match status" value="1"/>
</dbReference>
<dbReference type="Pfam" id="PF03473">
    <property type="entry name" value="MOSC"/>
    <property type="match status" value="1"/>
</dbReference>
<dbReference type="PANTHER" id="PTHR30212">
    <property type="entry name" value="PROTEIN YIIM"/>
    <property type="match status" value="1"/>
</dbReference>
<feature type="domain" description="MOSC" evidence="1">
    <location>
        <begin position="28"/>
        <end position="175"/>
    </location>
</feature>
<dbReference type="RefSeq" id="WP_151125726.1">
    <property type="nucleotide sequence ID" value="NZ_CP088081.1"/>
</dbReference>
<dbReference type="PANTHER" id="PTHR30212:SF2">
    <property type="entry name" value="PROTEIN YIIM"/>
    <property type="match status" value="1"/>
</dbReference>
<dbReference type="OrthoDB" id="9786134at2"/>
<proteinExistence type="predicted"/>